<comment type="caution">
    <text evidence="2">The sequence shown here is derived from an EMBL/GenBank/DDBJ whole genome shotgun (WGS) entry which is preliminary data.</text>
</comment>
<dbReference type="Proteomes" id="UP000265520">
    <property type="component" value="Unassembled WGS sequence"/>
</dbReference>
<gene>
    <name evidence="2" type="ORF">A2U01_0003850</name>
</gene>
<accession>A0A392M6M9</accession>
<dbReference type="AlphaFoldDB" id="A0A392M6M9"/>
<evidence type="ECO:0000313" key="3">
    <source>
        <dbReference type="Proteomes" id="UP000265520"/>
    </source>
</evidence>
<feature type="region of interest" description="Disordered" evidence="1">
    <location>
        <begin position="21"/>
        <end position="80"/>
    </location>
</feature>
<organism evidence="2 3">
    <name type="scientific">Trifolium medium</name>
    <dbReference type="NCBI Taxonomy" id="97028"/>
    <lineage>
        <taxon>Eukaryota</taxon>
        <taxon>Viridiplantae</taxon>
        <taxon>Streptophyta</taxon>
        <taxon>Embryophyta</taxon>
        <taxon>Tracheophyta</taxon>
        <taxon>Spermatophyta</taxon>
        <taxon>Magnoliopsida</taxon>
        <taxon>eudicotyledons</taxon>
        <taxon>Gunneridae</taxon>
        <taxon>Pentapetalae</taxon>
        <taxon>rosids</taxon>
        <taxon>fabids</taxon>
        <taxon>Fabales</taxon>
        <taxon>Fabaceae</taxon>
        <taxon>Papilionoideae</taxon>
        <taxon>50 kb inversion clade</taxon>
        <taxon>NPAAA clade</taxon>
        <taxon>Hologalegina</taxon>
        <taxon>IRL clade</taxon>
        <taxon>Trifolieae</taxon>
        <taxon>Trifolium</taxon>
    </lineage>
</organism>
<dbReference type="EMBL" id="LXQA010004554">
    <property type="protein sequence ID" value="MCH83036.1"/>
    <property type="molecule type" value="Genomic_DNA"/>
</dbReference>
<proteinExistence type="predicted"/>
<keyword evidence="3" id="KW-1185">Reference proteome</keyword>
<evidence type="ECO:0000313" key="2">
    <source>
        <dbReference type="EMBL" id="MCH83036.1"/>
    </source>
</evidence>
<feature type="compositionally biased region" description="Basic and acidic residues" evidence="1">
    <location>
        <begin position="36"/>
        <end position="51"/>
    </location>
</feature>
<name>A0A392M6M9_9FABA</name>
<sequence>MLKVVAVSNDDAIVECRVLHKGQRKGNQKNRGLCTQKEKQMASHTKDEKQEKHRRTKGFTEGEKQRASSQLEKNKITHLK</sequence>
<evidence type="ECO:0000256" key="1">
    <source>
        <dbReference type="SAM" id="MobiDB-lite"/>
    </source>
</evidence>
<protein>
    <submittedName>
        <fullName evidence="2">Uncharacterized protein</fullName>
    </submittedName>
</protein>
<reference evidence="2 3" key="1">
    <citation type="journal article" date="2018" name="Front. Plant Sci.">
        <title>Red Clover (Trifolium pratense) and Zigzag Clover (T. medium) - A Picture of Genomic Similarities and Differences.</title>
        <authorList>
            <person name="Dluhosova J."/>
            <person name="Istvanek J."/>
            <person name="Nedelnik J."/>
            <person name="Repkova J."/>
        </authorList>
    </citation>
    <scope>NUCLEOTIDE SEQUENCE [LARGE SCALE GENOMIC DNA]</scope>
    <source>
        <strain evidence="3">cv. 10/8</strain>
        <tissue evidence="2">Leaf</tissue>
    </source>
</reference>